<proteinExistence type="predicted"/>
<evidence type="ECO:0000313" key="1">
    <source>
        <dbReference type="EMBL" id="GHC89636.1"/>
    </source>
</evidence>
<dbReference type="CDD" id="cd02440">
    <property type="entry name" value="AdoMet_MTases"/>
    <property type="match status" value="1"/>
</dbReference>
<comment type="caution">
    <text evidence="1">The sequence shown here is derived from an EMBL/GenBank/DDBJ whole genome shotgun (WGS) entry which is preliminary data.</text>
</comment>
<protein>
    <recommendedName>
        <fullName evidence="3">Methyltransferase family protein</fullName>
    </recommendedName>
</protein>
<gene>
    <name evidence="1" type="ORF">GCM10007320_37520</name>
</gene>
<dbReference type="Proteomes" id="UP000626210">
    <property type="component" value="Unassembled WGS sequence"/>
</dbReference>
<keyword evidence="2" id="KW-1185">Reference proteome</keyword>
<dbReference type="RefSeq" id="WP_189688455.1">
    <property type="nucleotide sequence ID" value="NZ_BMYK01000012.1"/>
</dbReference>
<dbReference type="InterPro" id="IPR027555">
    <property type="entry name" value="Mo5U34_MeTrfas-like"/>
</dbReference>
<reference evidence="2" key="1">
    <citation type="journal article" date="2019" name="Int. J. Syst. Evol. Microbiol.">
        <title>The Global Catalogue of Microorganisms (GCM) 10K type strain sequencing project: providing services to taxonomists for standard genome sequencing and annotation.</title>
        <authorList>
            <consortium name="The Broad Institute Genomics Platform"/>
            <consortium name="The Broad Institute Genome Sequencing Center for Infectious Disease"/>
            <person name="Wu L."/>
            <person name="Ma J."/>
        </authorList>
    </citation>
    <scope>NUCLEOTIDE SEQUENCE [LARGE SCALE GENOMIC DNA]</scope>
    <source>
        <strain evidence="2">KCTC 23314</strain>
    </source>
</reference>
<accession>A0ABQ3G548</accession>
<dbReference type="EMBL" id="BMYK01000012">
    <property type="protein sequence ID" value="GHC89636.1"/>
    <property type="molecule type" value="Genomic_DNA"/>
</dbReference>
<dbReference type="Gene3D" id="3.40.50.150">
    <property type="entry name" value="Vaccinia Virus protein VP39"/>
    <property type="match status" value="1"/>
</dbReference>
<name>A0ABQ3G548_9BURK</name>
<dbReference type="InterPro" id="IPR029063">
    <property type="entry name" value="SAM-dependent_MTases_sf"/>
</dbReference>
<sequence length="285" mass="31650">MTELPAQLTQDSLLDLWHSTGKHGIYQQLPAFLVRDFGVTAPVDERWRGDRTRLDYLRTRIDFSGLRVVDIGANTGFFSLTLAHDDAAQVTAVEPDPANSAFLRAVAQHYRLGQMRTSSTPVTLDTVAALPESDLVLLLNVLHHAGDDFDRSHVPEPGALAAYMTDYLGRLARTTHRMVFQLGYNWCGNKATPVLPGVREPYAMLDYLQPVMQAAGWVIESAALRFDVDDPRMVEISTDPRRPALQTPSDELLAQPGVQELLGGRPLTRVSEFYARPLLICRKAG</sequence>
<evidence type="ECO:0000313" key="2">
    <source>
        <dbReference type="Proteomes" id="UP000626210"/>
    </source>
</evidence>
<organism evidence="1 2">
    <name type="scientific">Pseudorhodoferax aquiterrae</name>
    <dbReference type="NCBI Taxonomy" id="747304"/>
    <lineage>
        <taxon>Bacteria</taxon>
        <taxon>Pseudomonadati</taxon>
        <taxon>Pseudomonadota</taxon>
        <taxon>Betaproteobacteria</taxon>
        <taxon>Burkholderiales</taxon>
        <taxon>Comamonadaceae</taxon>
    </lineage>
</organism>
<dbReference type="SUPFAM" id="SSF53335">
    <property type="entry name" value="S-adenosyl-L-methionine-dependent methyltransferases"/>
    <property type="match status" value="1"/>
</dbReference>
<evidence type="ECO:0008006" key="3">
    <source>
        <dbReference type="Google" id="ProtNLM"/>
    </source>
</evidence>
<dbReference type="Pfam" id="PF08003">
    <property type="entry name" value="Methyltransf_9"/>
    <property type="match status" value="1"/>
</dbReference>